<dbReference type="EMBL" id="JBCNJP010000009">
    <property type="protein sequence ID" value="KAK9072970.1"/>
    <property type="molecule type" value="Genomic_DNA"/>
</dbReference>
<gene>
    <name evidence="3" type="ORF">SSX86_007292</name>
</gene>
<name>A0AAP0DD72_9ASTR</name>
<proteinExistence type="inferred from homology"/>
<dbReference type="GO" id="GO:0005516">
    <property type="term" value="F:calmodulin binding"/>
    <property type="evidence" value="ECO:0007669"/>
    <property type="project" value="UniProtKB-KW"/>
</dbReference>
<comment type="caution">
    <text evidence="3">The sequence shown here is derived from an EMBL/GenBank/DDBJ whole genome shotgun (WGS) entry which is preliminary data.</text>
</comment>
<dbReference type="PANTHER" id="PTHR32295">
    <property type="entry name" value="IQ-DOMAIN 5-RELATED"/>
    <property type="match status" value="1"/>
</dbReference>
<evidence type="ECO:0000313" key="4">
    <source>
        <dbReference type="Proteomes" id="UP001408789"/>
    </source>
</evidence>
<evidence type="ECO:0000256" key="1">
    <source>
        <dbReference type="ARBA" id="ARBA00022860"/>
    </source>
</evidence>
<dbReference type="PROSITE" id="PS50096">
    <property type="entry name" value="IQ"/>
    <property type="match status" value="1"/>
</dbReference>
<accession>A0AAP0DD72</accession>
<comment type="similarity">
    <text evidence="2">Belongs to the IQD family.</text>
</comment>
<organism evidence="3 4">
    <name type="scientific">Deinandra increscens subsp. villosa</name>
    <dbReference type="NCBI Taxonomy" id="3103831"/>
    <lineage>
        <taxon>Eukaryota</taxon>
        <taxon>Viridiplantae</taxon>
        <taxon>Streptophyta</taxon>
        <taxon>Embryophyta</taxon>
        <taxon>Tracheophyta</taxon>
        <taxon>Spermatophyta</taxon>
        <taxon>Magnoliopsida</taxon>
        <taxon>eudicotyledons</taxon>
        <taxon>Gunneridae</taxon>
        <taxon>Pentapetalae</taxon>
        <taxon>asterids</taxon>
        <taxon>campanulids</taxon>
        <taxon>Asterales</taxon>
        <taxon>Asteraceae</taxon>
        <taxon>Asteroideae</taxon>
        <taxon>Heliantheae alliance</taxon>
        <taxon>Madieae</taxon>
        <taxon>Madiinae</taxon>
        <taxon>Deinandra</taxon>
    </lineage>
</organism>
<protein>
    <submittedName>
        <fullName evidence="3">Uncharacterized protein</fullName>
    </submittedName>
</protein>
<reference evidence="3 4" key="1">
    <citation type="submission" date="2024-04" db="EMBL/GenBank/DDBJ databases">
        <title>The reference genome of an endangered Asteraceae, Deinandra increscens subsp. villosa, native to the Central Coast of California.</title>
        <authorList>
            <person name="Guilliams M."/>
            <person name="Hasenstab-Lehman K."/>
            <person name="Meyer R."/>
            <person name="Mcevoy S."/>
        </authorList>
    </citation>
    <scope>NUCLEOTIDE SEQUENCE [LARGE SCALE GENOMIC DNA]</scope>
    <source>
        <tissue evidence="3">Leaf</tissue>
    </source>
</reference>
<keyword evidence="4" id="KW-1185">Reference proteome</keyword>
<keyword evidence="1" id="KW-0112">Calmodulin-binding</keyword>
<dbReference type="PANTHER" id="PTHR32295:SF123">
    <property type="entry name" value="PROTEIN IQ-DOMAIN 5"/>
    <property type="match status" value="1"/>
</dbReference>
<evidence type="ECO:0000256" key="2">
    <source>
        <dbReference type="ARBA" id="ARBA00024341"/>
    </source>
</evidence>
<evidence type="ECO:0000313" key="3">
    <source>
        <dbReference type="EMBL" id="KAK9072970.1"/>
    </source>
</evidence>
<dbReference type="AlphaFoldDB" id="A0AAP0DD72"/>
<dbReference type="Proteomes" id="UP001408789">
    <property type="component" value="Unassembled WGS sequence"/>
</dbReference>
<sequence length="154" mass="17524">MDKTLGIYDKALKRAAEKQKINAIPILYVHFYRFKFLVNREELLQFAQGAITGLVGLILSAARRALRALKGLVRLQALVRGHAMRKQAAITLRCMQALIRIQARVRARWVRIALEVDTSRALHRVDGGWWEESDGDGSGWWKESDGDGRARWNG</sequence>